<evidence type="ECO:0000256" key="2">
    <source>
        <dbReference type="SAM" id="Phobius"/>
    </source>
</evidence>
<feature type="region of interest" description="Disordered" evidence="1">
    <location>
        <begin position="74"/>
        <end position="93"/>
    </location>
</feature>
<feature type="transmembrane region" description="Helical" evidence="2">
    <location>
        <begin position="6"/>
        <end position="23"/>
    </location>
</feature>
<comment type="caution">
    <text evidence="3">The sequence shown here is derived from an EMBL/GenBank/DDBJ whole genome shotgun (WGS) entry which is preliminary data.</text>
</comment>
<gene>
    <name evidence="3" type="ORF">A3C81_03120</name>
</gene>
<evidence type="ECO:0000256" key="1">
    <source>
        <dbReference type="SAM" id="MobiDB-lite"/>
    </source>
</evidence>
<protein>
    <submittedName>
        <fullName evidence="3">Uncharacterized protein</fullName>
    </submittedName>
</protein>
<dbReference type="Proteomes" id="UP000177796">
    <property type="component" value="Unassembled WGS sequence"/>
</dbReference>
<keyword evidence="2" id="KW-1133">Transmembrane helix</keyword>
<proteinExistence type="predicted"/>
<organism evidence="3 4">
    <name type="scientific">Candidatus Yanofskybacteria bacterium RIFCSPHIGHO2_02_FULL_46_19</name>
    <dbReference type="NCBI Taxonomy" id="1802684"/>
    <lineage>
        <taxon>Bacteria</taxon>
        <taxon>Candidatus Yanofskyibacteriota</taxon>
    </lineage>
</organism>
<evidence type="ECO:0000313" key="4">
    <source>
        <dbReference type="Proteomes" id="UP000177796"/>
    </source>
</evidence>
<keyword evidence="2" id="KW-0812">Transmembrane</keyword>
<name>A0A1F8FUF8_9BACT</name>
<reference evidence="3 4" key="1">
    <citation type="journal article" date="2016" name="Nat. Commun.">
        <title>Thousands of microbial genomes shed light on interconnected biogeochemical processes in an aquifer system.</title>
        <authorList>
            <person name="Anantharaman K."/>
            <person name="Brown C.T."/>
            <person name="Hug L.A."/>
            <person name="Sharon I."/>
            <person name="Castelle C.J."/>
            <person name="Probst A.J."/>
            <person name="Thomas B.C."/>
            <person name="Singh A."/>
            <person name="Wilkins M.J."/>
            <person name="Karaoz U."/>
            <person name="Brodie E.L."/>
            <person name="Williams K.H."/>
            <person name="Hubbard S.S."/>
            <person name="Banfield J.F."/>
        </authorList>
    </citation>
    <scope>NUCLEOTIDE SEQUENCE [LARGE SCALE GENOMIC DNA]</scope>
</reference>
<sequence length="93" mass="10346">MKNTGWIIVIVFLVAAIGGVYWYRTALEEPARLPPAPTGSALELIERIGRIKIDTAFFKDRSFLELVPQEPPALDIPRGNPNPFVAGEERTAR</sequence>
<evidence type="ECO:0000313" key="3">
    <source>
        <dbReference type="EMBL" id="OGN16807.1"/>
    </source>
</evidence>
<dbReference type="AlphaFoldDB" id="A0A1F8FUF8"/>
<dbReference type="EMBL" id="MGJY01000003">
    <property type="protein sequence ID" value="OGN16807.1"/>
    <property type="molecule type" value="Genomic_DNA"/>
</dbReference>
<accession>A0A1F8FUF8</accession>
<keyword evidence="2" id="KW-0472">Membrane</keyword>